<feature type="non-terminal residue" evidence="1">
    <location>
        <position position="117"/>
    </location>
</feature>
<gene>
    <name evidence="1" type="ORF">PanWU01x14_038180</name>
</gene>
<evidence type="ECO:0000313" key="2">
    <source>
        <dbReference type="Proteomes" id="UP000237105"/>
    </source>
</evidence>
<dbReference type="Proteomes" id="UP000237105">
    <property type="component" value="Unassembled WGS sequence"/>
</dbReference>
<reference evidence="2" key="1">
    <citation type="submission" date="2016-06" db="EMBL/GenBank/DDBJ databases">
        <title>Parallel loss of symbiosis genes in relatives of nitrogen-fixing non-legume Parasponia.</title>
        <authorList>
            <person name="Van Velzen R."/>
            <person name="Holmer R."/>
            <person name="Bu F."/>
            <person name="Rutten L."/>
            <person name="Van Zeijl A."/>
            <person name="Liu W."/>
            <person name="Santuari L."/>
            <person name="Cao Q."/>
            <person name="Sharma T."/>
            <person name="Shen D."/>
            <person name="Roswanjaya Y."/>
            <person name="Wardhani T."/>
            <person name="Kalhor M.S."/>
            <person name="Jansen J."/>
            <person name="Van den Hoogen J."/>
            <person name="Gungor B."/>
            <person name="Hartog M."/>
            <person name="Hontelez J."/>
            <person name="Verver J."/>
            <person name="Yang W.-C."/>
            <person name="Schijlen E."/>
            <person name="Repin R."/>
            <person name="Schilthuizen M."/>
            <person name="Schranz E."/>
            <person name="Heidstra R."/>
            <person name="Miyata K."/>
            <person name="Fedorova E."/>
            <person name="Kohlen W."/>
            <person name="Bisseling T."/>
            <person name="Smit S."/>
            <person name="Geurts R."/>
        </authorList>
    </citation>
    <scope>NUCLEOTIDE SEQUENCE [LARGE SCALE GENOMIC DNA]</scope>
    <source>
        <strain evidence="2">cv. WU1-14</strain>
    </source>
</reference>
<evidence type="ECO:0000313" key="1">
    <source>
        <dbReference type="EMBL" id="PON75867.1"/>
    </source>
</evidence>
<protein>
    <submittedName>
        <fullName evidence="1">Uncharacterized protein</fullName>
    </submittedName>
</protein>
<proteinExistence type="predicted"/>
<dbReference type="AlphaFoldDB" id="A0A2P5DRE3"/>
<dbReference type="EMBL" id="JXTB01000021">
    <property type="protein sequence ID" value="PON75867.1"/>
    <property type="molecule type" value="Genomic_DNA"/>
</dbReference>
<name>A0A2P5DRE3_PARAD</name>
<accession>A0A2P5DRE3</accession>
<sequence length="117" mass="13529">MQGQNIMVKISRDVRYWNSIDKELRLLQFSMDKDRSLLKPLFPPSGKDVKLSQSPISKDSRALRYCKLCGKYLSSPHQRITNVFKAVRFPKSAGKNESPWQDFIARFLRRGLLIGNA</sequence>
<keyword evidence="2" id="KW-1185">Reference proteome</keyword>
<organism evidence="1 2">
    <name type="scientific">Parasponia andersonii</name>
    <name type="common">Sponia andersonii</name>
    <dbReference type="NCBI Taxonomy" id="3476"/>
    <lineage>
        <taxon>Eukaryota</taxon>
        <taxon>Viridiplantae</taxon>
        <taxon>Streptophyta</taxon>
        <taxon>Embryophyta</taxon>
        <taxon>Tracheophyta</taxon>
        <taxon>Spermatophyta</taxon>
        <taxon>Magnoliopsida</taxon>
        <taxon>eudicotyledons</taxon>
        <taxon>Gunneridae</taxon>
        <taxon>Pentapetalae</taxon>
        <taxon>rosids</taxon>
        <taxon>fabids</taxon>
        <taxon>Rosales</taxon>
        <taxon>Cannabaceae</taxon>
        <taxon>Parasponia</taxon>
    </lineage>
</organism>
<comment type="caution">
    <text evidence="1">The sequence shown here is derived from an EMBL/GenBank/DDBJ whole genome shotgun (WGS) entry which is preliminary data.</text>
</comment>
<dbReference type="OrthoDB" id="10654080at2759"/>